<evidence type="ECO:0000313" key="2">
    <source>
        <dbReference type="WBParaSite" id="TASK_0000713701-mRNA-1"/>
    </source>
</evidence>
<accession>A0A0R3W9K1</accession>
<dbReference type="AlphaFoldDB" id="A0A0R3W9K1"/>
<organism evidence="2">
    <name type="scientific">Taenia asiatica</name>
    <name type="common">Asian tapeworm</name>
    <dbReference type="NCBI Taxonomy" id="60517"/>
    <lineage>
        <taxon>Eukaryota</taxon>
        <taxon>Metazoa</taxon>
        <taxon>Spiralia</taxon>
        <taxon>Lophotrochozoa</taxon>
        <taxon>Platyhelminthes</taxon>
        <taxon>Cestoda</taxon>
        <taxon>Eucestoda</taxon>
        <taxon>Cyclophyllidea</taxon>
        <taxon>Taeniidae</taxon>
        <taxon>Taenia</taxon>
    </lineage>
</organism>
<sequence length="141" mass="16201">MFVLSAHLRTRPFPRRAELVYSTPTFPTVTNVRQLSLSRFSPSTIHLNSPSQEHSVELCIVTMHFALPDFVHTAFHVLEQTVSSGKRLYIYSVLLRPFRPSRVSFCLSSSKHVKIVYVYIYFGICIAPALVIHIIFKCLYI</sequence>
<protein>
    <submittedName>
        <fullName evidence="2">Ovule protein</fullName>
    </submittedName>
</protein>
<evidence type="ECO:0000256" key="1">
    <source>
        <dbReference type="SAM" id="Phobius"/>
    </source>
</evidence>
<dbReference type="WBParaSite" id="TASK_0000713701-mRNA-1">
    <property type="protein sequence ID" value="TASK_0000713701-mRNA-1"/>
    <property type="gene ID" value="TASK_0000713701"/>
</dbReference>
<name>A0A0R3W9K1_TAEAS</name>
<keyword evidence="1" id="KW-0812">Transmembrane</keyword>
<proteinExistence type="predicted"/>
<feature type="transmembrane region" description="Helical" evidence="1">
    <location>
        <begin position="116"/>
        <end position="136"/>
    </location>
</feature>
<reference evidence="2" key="1">
    <citation type="submission" date="2017-02" db="UniProtKB">
        <authorList>
            <consortium name="WormBaseParasite"/>
        </authorList>
    </citation>
    <scope>IDENTIFICATION</scope>
</reference>
<keyword evidence="1" id="KW-0472">Membrane</keyword>
<keyword evidence="1" id="KW-1133">Transmembrane helix</keyword>